<reference evidence="2 3" key="1">
    <citation type="submission" date="2016-10" db="EMBL/GenBank/DDBJ databases">
        <authorList>
            <person name="de Groot N.N."/>
        </authorList>
    </citation>
    <scope>NUCLEOTIDE SEQUENCE [LARGE SCALE GENOMIC DNA]</scope>
    <source>
        <strain evidence="2 3">GAS232</strain>
    </source>
</reference>
<dbReference type="Proteomes" id="UP000182427">
    <property type="component" value="Chromosome I"/>
</dbReference>
<dbReference type="GO" id="GO:0022900">
    <property type="term" value="P:electron transport chain"/>
    <property type="evidence" value="ECO:0007669"/>
    <property type="project" value="InterPro"/>
</dbReference>
<evidence type="ECO:0000313" key="3">
    <source>
        <dbReference type="Proteomes" id="UP000182427"/>
    </source>
</evidence>
<dbReference type="SUPFAM" id="SSF47175">
    <property type="entry name" value="Cytochromes"/>
    <property type="match status" value="1"/>
</dbReference>
<feature type="signal peptide" evidence="1">
    <location>
        <begin position="1"/>
        <end position="25"/>
    </location>
</feature>
<dbReference type="GO" id="GO:0020037">
    <property type="term" value="F:heme binding"/>
    <property type="evidence" value="ECO:0007669"/>
    <property type="project" value="InterPro"/>
</dbReference>
<dbReference type="EMBL" id="LT629690">
    <property type="protein sequence ID" value="SDE99280.1"/>
    <property type="molecule type" value="Genomic_DNA"/>
</dbReference>
<dbReference type="InterPro" id="IPR010980">
    <property type="entry name" value="Cyt_c/b562"/>
</dbReference>
<organism evidence="2 3">
    <name type="scientific">Terriglobus roseus</name>
    <dbReference type="NCBI Taxonomy" id="392734"/>
    <lineage>
        <taxon>Bacteria</taxon>
        <taxon>Pseudomonadati</taxon>
        <taxon>Acidobacteriota</taxon>
        <taxon>Terriglobia</taxon>
        <taxon>Terriglobales</taxon>
        <taxon>Acidobacteriaceae</taxon>
        <taxon>Terriglobus</taxon>
    </lineage>
</organism>
<dbReference type="InterPro" id="IPR002321">
    <property type="entry name" value="Cyt_c_II"/>
</dbReference>
<name>A0A1G7HFP0_9BACT</name>
<gene>
    <name evidence="2" type="ORF">SAMN05444167_1059</name>
</gene>
<dbReference type="AlphaFoldDB" id="A0A1G7HFP0"/>
<dbReference type="Gene3D" id="1.20.120.10">
    <property type="entry name" value="Cytochrome c/b562"/>
    <property type="match status" value="1"/>
</dbReference>
<keyword evidence="1" id="KW-0732">Signal</keyword>
<accession>A0A1G7HFP0</accession>
<dbReference type="GO" id="GO:0009055">
    <property type="term" value="F:electron transfer activity"/>
    <property type="evidence" value="ECO:0007669"/>
    <property type="project" value="InterPro"/>
</dbReference>
<sequence>MPVNATYLRIASASAVLSIGMAAIAANRQTPSVPSTAVKLGSIQQTMDLLVDPSADALWESIGTSQTAMGIQVKAPKNDAEWQKVAGYAQGLIAGSKRLQTPKLPVGENAHSKLADADTPGTRTAVQIRVDIDADPAKFKAAAMRLEEASNAALIAARSRDAQGVLAAGAALDAACEACHAAYWYPRTKPLRLPSTSEFEKNAIGRR</sequence>
<keyword evidence="3" id="KW-1185">Reference proteome</keyword>
<dbReference type="OrthoDB" id="8537166at2"/>
<evidence type="ECO:0000313" key="2">
    <source>
        <dbReference type="EMBL" id="SDE99280.1"/>
    </source>
</evidence>
<feature type="chain" id="PRO_5009241285" evidence="1">
    <location>
        <begin position="26"/>
        <end position="207"/>
    </location>
</feature>
<dbReference type="GO" id="GO:0005506">
    <property type="term" value="F:iron ion binding"/>
    <property type="evidence" value="ECO:0007669"/>
    <property type="project" value="InterPro"/>
</dbReference>
<proteinExistence type="predicted"/>
<dbReference type="PROSITE" id="PS51009">
    <property type="entry name" value="CYTCII"/>
    <property type="match status" value="1"/>
</dbReference>
<protein>
    <submittedName>
        <fullName evidence="2">Cytochrome C</fullName>
    </submittedName>
</protein>
<dbReference type="RefSeq" id="WP_083344231.1">
    <property type="nucleotide sequence ID" value="NZ_LT629690.1"/>
</dbReference>
<evidence type="ECO:0000256" key="1">
    <source>
        <dbReference type="SAM" id="SignalP"/>
    </source>
</evidence>